<gene>
    <name evidence="1" type="ORF">SAMN05421874_102236</name>
</gene>
<dbReference type="AlphaFoldDB" id="A0A1G8URT4"/>
<dbReference type="EMBL" id="FNFB01000002">
    <property type="protein sequence ID" value="SDJ56449.1"/>
    <property type="molecule type" value="Genomic_DNA"/>
</dbReference>
<dbReference type="Pfam" id="PF14072">
    <property type="entry name" value="DndB"/>
    <property type="match status" value="1"/>
</dbReference>
<dbReference type="InterPro" id="IPR017642">
    <property type="entry name" value="DNA_S_mod_DndB"/>
</dbReference>
<organism evidence="1 2">
    <name type="scientific">Nonomuraea maritima</name>
    <dbReference type="NCBI Taxonomy" id="683260"/>
    <lineage>
        <taxon>Bacteria</taxon>
        <taxon>Bacillati</taxon>
        <taxon>Actinomycetota</taxon>
        <taxon>Actinomycetes</taxon>
        <taxon>Streptosporangiales</taxon>
        <taxon>Streptosporangiaceae</taxon>
        <taxon>Nonomuraea</taxon>
    </lineage>
</organism>
<protein>
    <submittedName>
        <fullName evidence="1">DNA-sulfur modification-associated</fullName>
    </submittedName>
</protein>
<name>A0A1G8URT4_9ACTN</name>
<dbReference type="Proteomes" id="UP000198683">
    <property type="component" value="Unassembled WGS sequence"/>
</dbReference>
<proteinExistence type="predicted"/>
<dbReference type="OrthoDB" id="8266194at2"/>
<evidence type="ECO:0000313" key="1">
    <source>
        <dbReference type="EMBL" id="SDJ56449.1"/>
    </source>
</evidence>
<keyword evidence="2" id="KW-1185">Reference proteome</keyword>
<dbReference type="STRING" id="683260.SAMN05421874_102236"/>
<reference evidence="1 2" key="1">
    <citation type="submission" date="2016-10" db="EMBL/GenBank/DDBJ databases">
        <authorList>
            <person name="de Groot N.N."/>
        </authorList>
    </citation>
    <scope>NUCLEOTIDE SEQUENCE [LARGE SCALE GENOMIC DNA]</scope>
    <source>
        <strain evidence="1 2">CGMCC 4.5681</strain>
    </source>
</reference>
<dbReference type="RefSeq" id="WP_090759971.1">
    <property type="nucleotide sequence ID" value="NZ_FNFB01000002.1"/>
</dbReference>
<sequence>MTIPMSEGVPIRLMQFRDHAGIGVMSMGTLVSVVPDPAREETPGALRHDRQLRQHAEVRAAVQRLLKGTAKGRNVEPYADYIAAGLRGDHGRAWSTPPLCLWSVRPLTLDTNGTAYLPLGSPVIAIDAETQVAAIHRLWNDPSEFDLDEEELRKVAMPFEIYWDITISEARQIFHDRNLLGVPVAKTLALSMDERDFGTTVARHVLDNTQLLIDGIDAPFSKYVNQRKRQLSQNDTEWITLSALRSLTVTTLLGKPGIESTSGTITTDDLPEGVDPKEAVRGVSETVSAIIREFTDEFSRRSALTTPAVLAGVGAAAHRTMPWTKEHPRLSVDQLLEMLRQVKWDRAPQYWEGVAAKRTPTGALSFAGGAKDSGHRVCDAVLNSDSDLGKRIRGRS</sequence>
<evidence type="ECO:0000313" key="2">
    <source>
        <dbReference type="Proteomes" id="UP000198683"/>
    </source>
</evidence>
<accession>A0A1G8URT4</accession>